<keyword evidence="3 4" id="KW-0408">Iron</keyword>
<feature type="domain" description="Fe2OG dioxygenase" evidence="5">
    <location>
        <begin position="222"/>
        <end position="324"/>
    </location>
</feature>
<dbReference type="PROSITE" id="PS51471">
    <property type="entry name" value="FE2OG_OXY"/>
    <property type="match status" value="1"/>
</dbReference>
<dbReference type="InterPro" id="IPR005123">
    <property type="entry name" value="Oxoglu/Fe-dep_dioxygenase_dom"/>
</dbReference>
<proteinExistence type="inferred from homology"/>
<evidence type="ECO:0000313" key="7">
    <source>
        <dbReference type="Proteomes" id="UP001443914"/>
    </source>
</evidence>
<evidence type="ECO:0000256" key="1">
    <source>
        <dbReference type="ARBA" id="ARBA00008056"/>
    </source>
</evidence>
<keyword evidence="7" id="KW-1185">Reference proteome</keyword>
<dbReference type="GO" id="GO:0016491">
    <property type="term" value="F:oxidoreductase activity"/>
    <property type="evidence" value="ECO:0007669"/>
    <property type="project" value="UniProtKB-KW"/>
</dbReference>
<dbReference type="SUPFAM" id="SSF51197">
    <property type="entry name" value="Clavaminate synthase-like"/>
    <property type="match status" value="1"/>
</dbReference>
<dbReference type="Gene3D" id="2.60.120.330">
    <property type="entry name" value="B-lactam Antibiotic, Isopenicillin N Synthase, Chain"/>
    <property type="match status" value="1"/>
</dbReference>
<gene>
    <name evidence="6" type="ORF">RND81_04G052000</name>
</gene>
<keyword evidence="2 4" id="KW-0479">Metal-binding</keyword>
<name>A0AAW1LD30_SAPOF</name>
<dbReference type="InterPro" id="IPR050295">
    <property type="entry name" value="Plant_2OG-oxidoreductases"/>
</dbReference>
<reference evidence="6" key="1">
    <citation type="submission" date="2024-03" db="EMBL/GenBank/DDBJ databases">
        <title>WGS assembly of Saponaria officinalis var. Norfolk2.</title>
        <authorList>
            <person name="Jenkins J."/>
            <person name="Shu S."/>
            <person name="Grimwood J."/>
            <person name="Barry K."/>
            <person name="Goodstein D."/>
            <person name="Schmutz J."/>
            <person name="Leebens-Mack J."/>
            <person name="Osbourn A."/>
        </authorList>
    </citation>
    <scope>NUCLEOTIDE SEQUENCE [LARGE SCALE GENOMIC DNA]</scope>
    <source>
        <strain evidence="6">JIC</strain>
    </source>
</reference>
<dbReference type="Proteomes" id="UP001443914">
    <property type="component" value="Unassembled WGS sequence"/>
</dbReference>
<dbReference type="GO" id="GO:0046872">
    <property type="term" value="F:metal ion binding"/>
    <property type="evidence" value="ECO:0007669"/>
    <property type="project" value="UniProtKB-KW"/>
</dbReference>
<dbReference type="PANTHER" id="PTHR47991">
    <property type="entry name" value="OXOGLUTARATE/IRON-DEPENDENT DIOXYGENASE"/>
    <property type="match status" value="1"/>
</dbReference>
<dbReference type="AlphaFoldDB" id="A0AAW1LD30"/>
<organism evidence="6 7">
    <name type="scientific">Saponaria officinalis</name>
    <name type="common">Common soapwort</name>
    <name type="synonym">Lychnis saponaria</name>
    <dbReference type="NCBI Taxonomy" id="3572"/>
    <lineage>
        <taxon>Eukaryota</taxon>
        <taxon>Viridiplantae</taxon>
        <taxon>Streptophyta</taxon>
        <taxon>Embryophyta</taxon>
        <taxon>Tracheophyta</taxon>
        <taxon>Spermatophyta</taxon>
        <taxon>Magnoliopsida</taxon>
        <taxon>eudicotyledons</taxon>
        <taxon>Gunneridae</taxon>
        <taxon>Pentapetalae</taxon>
        <taxon>Caryophyllales</taxon>
        <taxon>Caryophyllaceae</taxon>
        <taxon>Caryophylleae</taxon>
        <taxon>Saponaria</taxon>
    </lineage>
</organism>
<sequence>MNIYSDLATTNLYPMSGHTPLTMKFVLPTSPAEVVSKSNDQNILQQYIVKTPEQVSSQLPYMDPAIIDLQRLSDSEEELQKFKSLLSSWGAIQLVNHGIENSTLDQVLQVTRQFFDLSLKEKEKYARYVSQNWKLDQMEGYGCDRMSEGQAFNWCDRLFLVLHPESRRKPQYWPDESIPKFREIVDDYLNGLIRIREILLKSISKMLNLPEEYLISKYGNDGFIATRFNLYPTSPYPDRILGSRRHTDINLFTILLLDKEVEGLHVEKDEQWYIVPIVPNALVFNIADMLEIITNGSVKSPCHRVVTDAERERLSIVSAFGPAPNSEIGPLEELIDEENPIRYPTLKNSSEVAADYFANGKIFIKEIRKFGAHILDQEREELNKET</sequence>
<evidence type="ECO:0000259" key="5">
    <source>
        <dbReference type="PROSITE" id="PS51471"/>
    </source>
</evidence>
<comment type="caution">
    <text evidence="6">The sequence shown here is derived from an EMBL/GenBank/DDBJ whole genome shotgun (WGS) entry which is preliminary data.</text>
</comment>
<evidence type="ECO:0000256" key="3">
    <source>
        <dbReference type="ARBA" id="ARBA00023004"/>
    </source>
</evidence>
<evidence type="ECO:0000256" key="2">
    <source>
        <dbReference type="ARBA" id="ARBA00022723"/>
    </source>
</evidence>
<dbReference type="InterPro" id="IPR027443">
    <property type="entry name" value="IPNS-like_sf"/>
</dbReference>
<dbReference type="Pfam" id="PF03171">
    <property type="entry name" value="2OG-FeII_Oxy"/>
    <property type="match status" value="1"/>
</dbReference>
<keyword evidence="4" id="KW-0560">Oxidoreductase</keyword>
<dbReference type="InterPro" id="IPR044861">
    <property type="entry name" value="IPNS-like_FE2OG_OXY"/>
</dbReference>
<dbReference type="Pfam" id="PF14226">
    <property type="entry name" value="DIOX_N"/>
    <property type="match status" value="1"/>
</dbReference>
<accession>A0AAW1LD30</accession>
<dbReference type="EMBL" id="JBDFQZ010000004">
    <property type="protein sequence ID" value="KAK9733219.1"/>
    <property type="molecule type" value="Genomic_DNA"/>
</dbReference>
<evidence type="ECO:0000256" key="4">
    <source>
        <dbReference type="RuleBase" id="RU003682"/>
    </source>
</evidence>
<comment type="similarity">
    <text evidence="1 4">Belongs to the iron/ascorbate-dependent oxidoreductase family.</text>
</comment>
<dbReference type="InterPro" id="IPR026992">
    <property type="entry name" value="DIOX_N"/>
</dbReference>
<protein>
    <recommendedName>
        <fullName evidence="5">Fe2OG dioxygenase domain-containing protein</fullName>
    </recommendedName>
</protein>
<evidence type="ECO:0000313" key="6">
    <source>
        <dbReference type="EMBL" id="KAK9733219.1"/>
    </source>
</evidence>